<evidence type="ECO:0000313" key="3">
    <source>
        <dbReference type="Proteomes" id="UP000273807"/>
    </source>
</evidence>
<name>A0A3N0CDN1_9MICC</name>
<protein>
    <submittedName>
        <fullName evidence="2">Uncharacterized protein</fullName>
    </submittedName>
</protein>
<dbReference type="AlphaFoldDB" id="A0A3N0CDN1"/>
<comment type="caution">
    <text evidence="2">The sequence shown here is derived from an EMBL/GenBank/DDBJ whole genome shotgun (WGS) entry which is preliminary data.</text>
</comment>
<accession>A0A3N0CDN1</accession>
<organism evidence="2 3">
    <name type="scientific">Arthrobacter oryzae</name>
    <dbReference type="NCBI Taxonomy" id="409290"/>
    <lineage>
        <taxon>Bacteria</taxon>
        <taxon>Bacillati</taxon>
        <taxon>Actinomycetota</taxon>
        <taxon>Actinomycetes</taxon>
        <taxon>Micrococcales</taxon>
        <taxon>Micrococcaceae</taxon>
        <taxon>Arthrobacter</taxon>
    </lineage>
</organism>
<keyword evidence="1" id="KW-1133">Transmembrane helix</keyword>
<keyword evidence="1" id="KW-0812">Transmembrane</keyword>
<proteinExistence type="predicted"/>
<evidence type="ECO:0000313" key="2">
    <source>
        <dbReference type="EMBL" id="RNL61557.1"/>
    </source>
</evidence>
<dbReference type="EMBL" id="RBED01000012">
    <property type="protein sequence ID" value="RNL61557.1"/>
    <property type="molecule type" value="Genomic_DNA"/>
</dbReference>
<dbReference type="Proteomes" id="UP000273807">
    <property type="component" value="Unassembled WGS sequence"/>
</dbReference>
<reference evidence="2 3" key="1">
    <citation type="submission" date="2018-10" db="EMBL/GenBank/DDBJ databases">
        <title>Genome sequencing of Arthrobacter oryzae TNB02.</title>
        <authorList>
            <person name="Cho Y.-J."/>
            <person name="Cho A."/>
            <person name="Kim O.-S."/>
        </authorList>
    </citation>
    <scope>NUCLEOTIDE SEQUENCE [LARGE SCALE GENOMIC DNA]</scope>
    <source>
        <strain evidence="2 3">TNB02</strain>
    </source>
</reference>
<feature type="transmembrane region" description="Helical" evidence="1">
    <location>
        <begin position="7"/>
        <end position="30"/>
    </location>
</feature>
<evidence type="ECO:0000256" key="1">
    <source>
        <dbReference type="SAM" id="Phobius"/>
    </source>
</evidence>
<keyword evidence="1" id="KW-0472">Membrane</keyword>
<sequence>MRASPAVAAGAAVVTGVAVLIWVAVLFWAAERTVPTGPAAAAVATGEAMLTWTGLSMAGATVIGVRSPDAARTAAGAAFVGATANAEATAEADADADAPDGTAGTAWTAVSSLFVPLSPESSPAPGSATGVAACGHASSGSAVDEVTAPCGAATDDVVGAAPGTEAVAVAVAVKKAPYVPPKAQADSAAFAVVGCPPVRVGRGVATSAVKPEPCQPVAAVPATFDVCGVDSASL</sequence>
<keyword evidence="3" id="KW-1185">Reference proteome</keyword>
<gene>
    <name evidence="2" type="ORF">D7003_01260</name>
</gene>